<dbReference type="OrthoDB" id="1470350at2759"/>
<dbReference type="InterPro" id="IPR050529">
    <property type="entry name" value="CYP450_sterol_14alpha_dmase"/>
</dbReference>
<evidence type="ECO:0000256" key="6">
    <source>
        <dbReference type="ARBA" id="ARBA00023033"/>
    </source>
</evidence>
<evidence type="ECO:0000256" key="7">
    <source>
        <dbReference type="PIRSR" id="PIRSR602403-1"/>
    </source>
</evidence>
<dbReference type="PANTHER" id="PTHR24304:SF2">
    <property type="entry name" value="24-HYDROXYCHOLESTEROL 7-ALPHA-HYDROXYLASE"/>
    <property type="match status" value="1"/>
</dbReference>
<dbReference type="PRINTS" id="PR00465">
    <property type="entry name" value="EP450IV"/>
</dbReference>
<dbReference type="Pfam" id="PF00067">
    <property type="entry name" value="p450"/>
    <property type="match status" value="1"/>
</dbReference>
<dbReference type="CDD" id="cd11040">
    <property type="entry name" value="CYP7_CYP8-like"/>
    <property type="match status" value="1"/>
</dbReference>
<evidence type="ECO:0000256" key="4">
    <source>
        <dbReference type="ARBA" id="ARBA00022723"/>
    </source>
</evidence>
<keyword evidence="4 7" id="KW-0479">Metal-binding</keyword>
<keyword evidence="5 7" id="KW-0408">Iron</keyword>
<keyword evidence="8" id="KW-0812">Transmembrane</keyword>
<evidence type="ECO:0000256" key="1">
    <source>
        <dbReference type="ARBA" id="ARBA00001971"/>
    </source>
</evidence>
<organism evidence="9 10">
    <name type="scientific">Cytospora schulzeri</name>
    <dbReference type="NCBI Taxonomy" id="448051"/>
    <lineage>
        <taxon>Eukaryota</taxon>
        <taxon>Fungi</taxon>
        <taxon>Dikarya</taxon>
        <taxon>Ascomycota</taxon>
        <taxon>Pezizomycotina</taxon>
        <taxon>Sordariomycetes</taxon>
        <taxon>Sordariomycetidae</taxon>
        <taxon>Diaporthales</taxon>
        <taxon>Cytosporaceae</taxon>
        <taxon>Cytospora</taxon>
    </lineage>
</organism>
<feature type="transmembrane region" description="Helical" evidence="8">
    <location>
        <begin position="24"/>
        <end position="44"/>
    </location>
</feature>
<dbReference type="STRING" id="356882.A0A423VF04"/>
<dbReference type="GO" id="GO:0016705">
    <property type="term" value="F:oxidoreductase activity, acting on paired donors, with incorporation or reduction of molecular oxygen"/>
    <property type="evidence" value="ECO:0007669"/>
    <property type="project" value="InterPro"/>
</dbReference>
<name>A0A423VF04_9PEZI</name>
<proteinExistence type="inferred from homology"/>
<reference evidence="9 10" key="1">
    <citation type="submission" date="2015-09" db="EMBL/GenBank/DDBJ databases">
        <title>Host preference determinants of Valsa canker pathogens revealed by comparative genomics.</title>
        <authorList>
            <person name="Yin Z."/>
            <person name="Huang L."/>
        </authorList>
    </citation>
    <scope>NUCLEOTIDE SEQUENCE [LARGE SCALE GENOMIC DNA]</scope>
    <source>
        <strain evidence="9 10">03-1</strain>
    </source>
</reference>
<comment type="cofactor">
    <cofactor evidence="1 7">
        <name>heme</name>
        <dbReference type="ChEBI" id="CHEBI:30413"/>
    </cofactor>
</comment>
<dbReference type="InterPro" id="IPR001128">
    <property type="entry name" value="Cyt_P450"/>
</dbReference>
<protein>
    <recommendedName>
        <fullName evidence="11">Cytochrome P450</fullName>
    </recommendedName>
</protein>
<dbReference type="Gene3D" id="1.10.630.10">
    <property type="entry name" value="Cytochrome P450"/>
    <property type="match status" value="1"/>
</dbReference>
<comment type="caution">
    <text evidence="9">The sequence shown here is derived from an EMBL/GenBank/DDBJ whole genome shotgun (WGS) entry which is preliminary data.</text>
</comment>
<keyword evidence="6" id="KW-0503">Monooxygenase</keyword>
<evidence type="ECO:0000313" key="9">
    <source>
        <dbReference type="EMBL" id="ROV89567.1"/>
    </source>
</evidence>
<keyword evidence="3 7" id="KW-0349">Heme</keyword>
<sequence length="539" mass="61887">MLAEIAPLAADGWRSMQLRFQADGGFVLLFIVNITASWAIWWLWRFVLTPRLFPLEVKEYPYWIPGENFIIRTRFSKMSQAKDKEPLQLTLFGFTMYFISRAEDVTEAYRNTRTLTFDEFYQRVFFSMGTSKESVLKLFAQRSKEAEDAESKQGKPVAQILRELQISQLQPGPNLDSLELAELAYLDSHTQLDSLRTSRYSYQNIRGGDGATDVSECVELSLWHWCTDITTRASQRSLFGSALDRIDPDLPDRFLEFDDLSWKMLYQFPDFLARDLLKKRDYLRGVLKTFCDLPTKERNDAETWVIKSTEESCRNLGIPSEDTASVLLILYWGTNTNTRKAAFWLISHLLQNPTLVDALRTEMAPAFGRDDTIIDLGHLHSRCPQLEAAWNETMRLHGAAASIRTVTADTVIGGRTLRAGRRLVIPYRQLHLEPSIFGEDVKTFRPDRFLSRKTESGERLRLEHFRPFGGGSTICSGRHLVKRMVAILVALLLRRYDISMAGEQQSLPVEDEWRPVLGIADPKPGHDVRIRLTPRKVVP</sequence>
<keyword evidence="8" id="KW-0472">Membrane</keyword>
<keyword evidence="6" id="KW-0560">Oxidoreductase</keyword>
<dbReference type="SUPFAM" id="SSF48264">
    <property type="entry name" value="Cytochrome P450"/>
    <property type="match status" value="1"/>
</dbReference>
<keyword evidence="8" id="KW-1133">Transmembrane helix</keyword>
<dbReference type="InterPro" id="IPR036396">
    <property type="entry name" value="Cyt_P450_sf"/>
</dbReference>
<gene>
    <name evidence="9" type="ORF">VMCG_09953</name>
</gene>
<evidence type="ECO:0000256" key="5">
    <source>
        <dbReference type="ARBA" id="ARBA00023004"/>
    </source>
</evidence>
<comment type="similarity">
    <text evidence="2">Belongs to the cytochrome P450 family.</text>
</comment>
<evidence type="ECO:0008006" key="11">
    <source>
        <dbReference type="Google" id="ProtNLM"/>
    </source>
</evidence>
<evidence type="ECO:0000256" key="8">
    <source>
        <dbReference type="SAM" id="Phobius"/>
    </source>
</evidence>
<keyword evidence="10" id="KW-1185">Reference proteome</keyword>
<evidence type="ECO:0000256" key="3">
    <source>
        <dbReference type="ARBA" id="ARBA00022617"/>
    </source>
</evidence>
<dbReference type="InterPro" id="IPR002403">
    <property type="entry name" value="Cyt_P450_E_grp-IV"/>
</dbReference>
<dbReference type="GO" id="GO:0020037">
    <property type="term" value="F:heme binding"/>
    <property type="evidence" value="ECO:0007669"/>
    <property type="project" value="InterPro"/>
</dbReference>
<dbReference type="AlphaFoldDB" id="A0A423VF04"/>
<dbReference type="GO" id="GO:0008395">
    <property type="term" value="F:steroid hydroxylase activity"/>
    <property type="evidence" value="ECO:0007669"/>
    <property type="project" value="TreeGrafter"/>
</dbReference>
<feature type="binding site" description="axial binding residue" evidence="7">
    <location>
        <position position="475"/>
    </location>
    <ligand>
        <name>heme</name>
        <dbReference type="ChEBI" id="CHEBI:30413"/>
    </ligand>
    <ligandPart>
        <name>Fe</name>
        <dbReference type="ChEBI" id="CHEBI:18248"/>
    </ligandPart>
</feature>
<accession>A0A423VF04</accession>
<dbReference type="EMBL" id="LKEA01000069">
    <property type="protein sequence ID" value="ROV89567.1"/>
    <property type="molecule type" value="Genomic_DNA"/>
</dbReference>
<dbReference type="PANTHER" id="PTHR24304">
    <property type="entry name" value="CYTOCHROME P450 FAMILY 7"/>
    <property type="match status" value="1"/>
</dbReference>
<dbReference type="Proteomes" id="UP000283895">
    <property type="component" value="Unassembled WGS sequence"/>
</dbReference>
<dbReference type="GO" id="GO:0005506">
    <property type="term" value="F:iron ion binding"/>
    <property type="evidence" value="ECO:0007669"/>
    <property type="project" value="InterPro"/>
</dbReference>
<evidence type="ECO:0000313" key="10">
    <source>
        <dbReference type="Proteomes" id="UP000283895"/>
    </source>
</evidence>
<evidence type="ECO:0000256" key="2">
    <source>
        <dbReference type="ARBA" id="ARBA00010617"/>
    </source>
</evidence>